<dbReference type="SUPFAM" id="SSF56300">
    <property type="entry name" value="Metallo-dependent phosphatases"/>
    <property type="match status" value="1"/>
</dbReference>
<feature type="domain" description="Calcineurin-like phosphoesterase" evidence="2">
    <location>
        <begin position="1"/>
        <end position="178"/>
    </location>
</feature>
<dbReference type="OrthoDB" id="9813918at2"/>
<sequence length="248" mass="26840">MKFAAIADVHGNRPALETVLADIAALGIDEIVNLGDHVSGPLEAARTADLLMQRGFPSIRGDQDRILLELRQAGVSARSDFRQLEPKHFDWMASMPSTLMYRERVFLCHGSPKDDAAFWLDHIADDGSVRPAGITAIEAGAEGIDAGLILCAHTHIPRVVRLRDGRMVVNPGSVGLPGYDGKVPVPYVVEVGTPHACYAILEQVRGGWSTMIRYVPYDTATMAALAQAKGMLTWASAIATGWVQREGK</sequence>
<dbReference type="EMBL" id="VITK01000005">
    <property type="protein sequence ID" value="TWA98749.1"/>
    <property type="molecule type" value="Genomic_DNA"/>
</dbReference>
<gene>
    <name evidence="3" type="ORF">FBZ96_105427</name>
</gene>
<reference evidence="3 4" key="1">
    <citation type="submission" date="2019-06" db="EMBL/GenBank/DDBJ databases">
        <title>Genomic Encyclopedia of Type Strains, Phase IV (KMG-V): Genome sequencing to study the core and pangenomes of soil and plant-associated prokaryotes.</title>
        <authorList>
            <person name="Whitman W."/>
        </authorList>
    </citation>
    <scope>NUCLEOTIDE SEQUENCE [LARGE SCALE GENOMIC DNA]</scope>
    <source>
        <strain evidence="3 4">BR 510</strain>
    </source>
</reference>
<dbReference type="InterPro" id="IPR050126">
    <property type="entry name" value="Ap4A_hydrolase"/>
</dbReference>
<dbReference type="STRING" id="1803665.GCA_001641335_05218"/>
<keyword evidence="4" id="KW-1185">Reference proteome</keyword>
<organism evidence="3 4">
    <name type="scientific">Bradyrhizobium stylosanthis</name>
    <dbReference type="NCBI Taxonomy" id="1803665"/>
    <lineage>
        <taxon>Bacteria</taxon>
        <taxon>Pseudomonadati</taxon>
        <taxon>Pseudomonadota</taxon>
        <taxon>Alphaproteobacteria</taxon>
        <taxon>Hyphomicrobiales</taxon>
        <taxon>Nitrobacteraceae</taxon>
        <taxon>Bradyrhizobium</taxon>
    </lineage>
</organism>
<evidence type="ECO:0000256" key="1">
    <source>
        <dbReference type="ARBA" id="ARBA00008950"/>
    </source>
</evidence>
<dbReference type="GO" id="GO:0016791">
    <property type="term" value="F:phosphatase activity"/>
    <property type="evidence" value="ECO:0007669"/>
    <property type="project" value="TreeGrafter"/>
</dbReference>
<dbReference type="InterPro" id="IPR024654">
    <property type="entry name" value="Calcineurin-like_PHP_lpxH"/>
</dbReference>
<accession>A0A560DNQ4</accession>
<dbReference type="PANTHER" id="PTHR42850:SF2">
    <property type="entry name" value="BLL5683 PROTEIN"/>
    <property type="match status" value="1"/>
</dbReference>
<dbReference type="Pfam" id="PF12850">
    <property type="entry name" value="Metallophos_2"/>
    <property type="match status" value="1"/>
</dbReference>
<proteinExistence type="inferred from homology"/>
<dbReference type="InterPro" id="IPR011152">
    <property type="entry name" value="Pesterase_MJ0912"/>
</dbReference>
<comment type="caution">
    <text evidence="3">The sequence shown here is derived from an EMBL/GenBank/DDBJ whole genome shotgun (WGS) entry which is preliminary data.</text>
</comment>
<protein>
    <submittedName>
        <fullName evidence="3">Putative phosphodiesterase</fullName>
    </submittedName>
</protein>
<dbReference type="Proteomes" id="UP000319949">
    <property type="component" value="Unassembled WGS sequence"/>
</dbReference>
<dbReference type="PIRSF" id="PIRSF000883">
    <property type="entry name" value="Pesterase_MJ0912"/>
    <property type="match status" value="1"/>
</dbReference>
<name>A0A560DNQ4_9BRAD</name>
<comment type="similarity">
    <text evidence="1">Belongs to the metallophosphoesterase superfamily. YfcE family.</text>
</comment>
<evidence type="ECO:0000313" key="4">
    <source>
        <dbReference type="Proteomes" id="UP000319949"/>
    </source>
</evidence>
<dbReference type="RefSeq" id="WP_145665095.1">
    <property type="nucleotide sequence ID" value="NZ_VITK01000005.1"/>
</dbReference>
<dbReference type="AlphaFoldDB" id="A0A560DNQ4"/>
<evidence type="ECO:0000313" key="3">
    <source>
        <dbReference type="EMBL" id="TWA98749.1"/>
    </source>
</evidence>
<evidence type="ECO:0000259" key="2">
    <source>
        <dbReference type="Pfam" id="PF12850"/>
    </source>
</evidence>
<dbReference type="GO" id="GO:0005737">
    <property type="term" value="C:cytoplasm"/>
    <property type="evidence" value="ECO:0007669"/>
    <property type="project" value="TreeGrafter"/>
</dbReference>
<dbReference type="Gene3D" id="3.60.21.10">
    <property type="match status" value="1"/>
</dbReference>
<dbReference type="PANTHER" id="PTHR42850">
    <property type="entry name" value="METALLOPHOSPHOESTERASE"/>
    <property type="match status" value="1"/>
</dbReference>
<dbReference type="InterPro" id="IPR029052">
    <property type="entry name" value="Metallo-depent_PP-like"/>
</dbReference>